<dbReference type="EMBL" id="FNOS01000002">
    <property type="protein sequence ID" value="SDX72007.1"/>
    <property type="molecule type" value="Genomic_DNA"/>
</dbReference>
<dbReference type="PANTHER" id="PTHR45586:SF1">
    <property type="entry name" value="LIPOPOLYSACCHARIDE ASSEMBLY PROTEIN B"/>
    <property type="match status" value="1"/>
</dbReference>
<evidence type="ECO:0000256" key="2">
    <source>
        <dbReference type="ARBA" id="ARBA00022803"/>
    </source>
</evidence>
<protein>
    <submittedName>
        <fullName evidence="4">Tetratricopeptide repeat-containing protein</fullName>
    </submittedName>
</protein>
<name>A0A1H3E034_9BACI</name>
<keyword evidence="5" id="KW-1185">Reference proteome</keyword>
<dbReference type="Pfam" id="PF25058">
    <property type="entry name" value="ARM_TT21"/>
    <property type="match status" value="1"/>
</dbReference>
<evidence type="ECO:0000256" key="3">
    <source>
        <dbReference type="PROSITE-ProRule" id="PRU00339"/>
    </source>
</evidence>
<dbReference type="InterPro" id="IPR011990">
    <property type="entry name" value="TPR-like_helical_dom_sf"/>
</dbReference>
<dbReference type="Pfam" id="PF13181">
    <property type="entry name" value="TPR_8"/>
    <property type="match status" value="1"/>
</dbReference>
<proteinExistence type="predicted"/>
<dbReference type="PROSITE" id="PS50005">
    <property type="entry name" value="TPR"/>
    <property type="match status" value="3"/>
</dbReference>
<dbReference type="PANTHER" id="PTHR45586">
    <property type="entry name" value="TPR REPEAT-CONTAINING PROTEIN PA4667"/>
    <property type="match status" value="1"/>
</dbReference>
<dbReference type="SMART" id="SM00028">
    <property type="entry name" value="TPR"/>
    <property type="match status" value="6"/>
</dbReference>
<dbReference type="Proteomes" id="UP000198647">
    <property type="component" value="Unassembled WGS sequence"/>
</dbReference>
<reference evidence="4 5" key="1">
    <citation type="submission" date="2016-10" db="EMBL/GenBank/DDBJ databases">
        <authorList>
            <person name="Varghese N."/>
            <person name="Submissions S."/>
        </authorList>
    </citation>
    <scope>NUCLEOTIDE SEQUENCE [LARGE SCALE GENOMIC DNA]</scope>
    <source>
        <strain evidence="4 5">DSM 20748</strain>
    </source>
</reference>
<feature type="repeat" description="TPR" evidence="3">
    <location>
        <begin position="371"/>
        <end position="404"/>
    </location>
</feature>
<dbReference type="SUPFAM" id="SSF48452">
    <property type="entry name" value="TPR-like"/>
    <property type="match status" value="2"/>
</dbReference>
<evidence type="ECO:0000313" key="5">
    <source>
        <dbReference type="Proteomes" id="UP000198647"/>
    </source>
</evidence>
<dbReference type="Gene3D" id="1.25.40.10">
    <property type="entry name" value="Tetratricopeptide repeat domain"/>
    <property type="match status" value="3"/>
</dbReference>
<keyword evidence="2 3" id="KW-0802">TPR repeat</keyword>
<accession>A0A1H3E034</accession>
<evidence type="ECO:0000313" key="4">
    <source>
        <dbReference type="EMBL" id="SDX72007.1"/>
    </source>
</evidence>
<comment type="caution">
    <text evidence="4">The sequence shown here is derived from an EMBL/GenBank/DDBJ whole genome shotgun (WGS) entry which is preliminary data.</text>
</comment>
<feature type="repeat" description="TPR" evidence="3">
    <location>
        <begin position="170"/>
        <end position="203"/>
    </location>
</feature>
<organism evidence="4 5">
    <name type="scientific">Salimicrobium album</name>
    <dbReference type="NCBI Taxonomy" id="50717"/>
    <lineage>
        <taxon>Bacteria</taxon>
        <taxon>Bacillati</taxon>
        <taxon>Bacillota</taxon>
        <taxon>Bacilli</taxon>
        <taxon>Bacillales</taxon>
        <taxon>Bacillaceae</taxon>
        <taxon>Salimicrobium</taxon>
    </lineage>
</organism>
<keyword evidence="1" id="KW-0677">Repeat</keyword>
<dbReference type="InterPro" id="IPR019734">
    <property type="entry name" value="TPR_rpt"/>
</dbReference>
<gene>
    <name evidence="4" type="ORF">SAMN04488081_1185</name>
</gene>
<dbReference type="InterPro" id="IPR051012">
    <property type="entry name" value="CellSynth/LPSAsmb/PSIAsmb"/>
</dbReference>
<feature type="repeat" description="TPR" evidence="3">
    <location>
        <begin position="269"/>
        <end position="302"/>
    </location>
</feature>
<sequence>MEEIQKAVHQMEENKTQDALETLQNYLPEADEEEKFTIAELYIQWGMLEEAKMILKEFLQQYPKEQEIIVMLAEIHIDLEEDMEAVDLLNKIEPEDEMYLQALMQVADLYQSQGLFEVAESKLLTAKHYDPNEPVIDFALGELAFSNGEYNKSIPYYENAMEHSRVIGDIEVATRLGEAYAATGGFEVALEYFQEVEEENPDVQFRYGFIANKAGRSDITIQVWEDLLKKDPYYQSVYPLLARVYEEEGMAAEALEKAREGLTKDEYNKDLYYMTGFLSYKQGDKEAAYRAMREAVAIDPGYKEAVLFLLERYKEEEDYESVILLLEDIQKTGEVDPLYDWKLAQASREEENFEKSSGYYANAYLSFKEDVEFLEDYGYFLVENGQKEEAVSVFKEFLVLEPSNTEIEEFIERLEA</sequence>
<dbReference type="RefSeq" id="WP_093106258.1">
    <property type="nucleotide sequence ID" value="NZ_FNOS01000002.1"/>
</dbReference>
<evidence type="ECO:0000256" key="1">
    <source>
        <dbReference type="ARBA" id="ARBA00022737"/>
    </source>
</evidence>